<dbReference type="InterPro" id="IPR037171">
    <property type="entry name" value="NagB/RpiA_transferase-like"/>
</dbReference>
<evidence type="ECO:0000256" key="6">
    <source>
        <dbReference type="ARBA" id="ARBA00020337"/>
    </source>
</evidence>
<dbReference type="Proteomes" id="UP000596092">
    <property type="component" value="Chromosome"/>
</dbReference>
<feature type="domain" description="Glucosamine/galactosamine-6-phosphate isomerase" evidence="8">
    <location>
        <begin position="11"/>
        <end position="234"/>
    </location>
</feature>
<dbReference type="PANTHER" id="PTHR11054">
    <property type="entry name" value="6-PHOSPHOGLUCONOLACTONASE"/>
    <property type="match status" value="1"/>
</dbReference>
<dbReference type="GO" id="GO:0005975">
    <property type="term" value="P:carbohydrate metabolic process"/>
    <property type="evidence" value="ECO:0007669"/>
    <property type="project" value="UniProtKB-UniRule"/>
</dbReference>
<dbReference type="GO" id="GO:0017057">
    <property type="term" value="F:6-phosphogluconolactonase activity"/>
    <property type="evidence" value="ECO:0007669"/>
    <property type="project" value="UniProtKB-UniRule"/>
</dbReference>
<comment type="function">
    <text evidence="2 7">Hydrolysis of 6-phosphogluconolactone to 6-phosphogluconate.</text>
</comment>
<dbReference type="InterPro" id="IPR006148">
    <property type="entry name" value="Glc/Gal-6P_isomerase"/>
</dbReference>
<evidence type="ECO:0000259" key="8">
    <source>
        <dbReference type="Pfam" id="PF01182"/>
    </source>
</evidence>
<comment type="catalytic activity">
    <reaction evidence="1 7">
        <text>6-phospho-D-glucono-1,5-lactone + H2O = 6-phospho-D-gluconate + H(+)</text>
        <dbReference type="Rhea" id="RHEA:12556"/>
        <dbReference type="ChEBI" id="CHEBI:15377"/>
        <dbReference type="ChEBI" id="CHEBI:15378"/>
        <dbReference type="ChEBI" id="CHEBI:57955"/>
        <dbReference type="ChEBI" id="CHEBI:58759"/>
        <dbReference type="EC" id="3.1.1.31"/>
    </reaction>
</comment>
<dbReference type="KEGG" id="dog:HP555_00950"/>
<dbReference type="EMBL" id="CP054140">
    <property type="protein sequence ID" value="QQG64521.1"/>
    <property type="molecule type" value="Genomic_DNA"/>
</dbReference>
<evidence type="ECO:0000256" key="3">
    <source>
        <dbReference type="ARBA" id="ARBA00004961"/>
    </source>
</evidence>
<dbReference type="Pfam" id="PF01182">
    <property type="entry name" value="Glucosamine_iso"/>
    <property type="match status" value="1"/>
</dbReference>
<dbReference type="CDD" id="cd01400">
    <property type="entry name" value="6PGL"/>
    <property type="match status" value="1"/>
</dbReference>
<dbReference type="InterPro" id="IPR005900">
    <property type="entry name" value="6-phosphogluconolactonase_DevB"/>
</dbReference>
<accession>A0A7T6APA9</accession>
<evidence type="ECO:0000256" key="5">
    <source>
        <dbReference type="ARBA" id="ARBA00013198"/>
    </source>
</evidence>
<evidence type="ECO:0000256" key="4">
    <source>
        <dbReference type="ARBA" id="ARBA00010662"/>
    </source>
</evidence>
<keyword evidence="10" id="KW-1185">Reference proteome</keyword>
<dbReference type="SUPFAM" id="SSF100950">
    <property type="entry name" value="NagB/RpiA/CoA transferase-like"/>
    <property type="match status" value="1"/>
</dbReference>
<dbReference type="EC" id="3.1.1.31" evidence="5 7"/>
<comment type="similarity">
    <text evidence="4 7">Belongs to the glucosamine/galactosamine-6-phosphate isomerase family. 6-phosphogluconolactonase subfamily.</text>
</comment>
<evidence type="ECO:0000313" key="10">
    <source>
        <dbReference type="Proteomes" id="UP000596092"/>
    </source>
</evidence>
<sequence length="250" mass="27690">MNAMKTMTIYPDAELLSQAAAVFFAERARLALADHGRFSVLLAGGSTPRRTYELLAQKPLAEQIPWHACHFFWGDERCLPDGDERRNETMVRSALLDHVPVPPAHIHSITRCEQGVEHAAALYAAELQRFFDTQQPRFDLIVLGLGEDGHTASLLPASAALHEDVRWTAVARRPEEGFSRVTLTIPILNQGACTLFLVSGQSKAEMVRTILQPRTGEITVPAQLIRPREGELFWFLDQGAAGLLKDAQTA</sequence>
<name>A0A7T6APA9_9BACT</name>
<gene>
    <name evidence="7 9" type="primary">pgl</name>
    <name evidence="9" type="ORF">HP555_00950</name>
</gene>
<dbReference type="GO" id="GO:0006098">
    <property type="term" value="P:pentose-phosphate shunt"/>
    <property type="evidence" value="ECO:0007669"/>
    <property type="project" value="UniProtKB-UniPathway"/>
</dbReference>
<protein>
    <recommendedName>
        <fullName evidence="6 7">6-phosphogluconolactonase</fullName>
        <shortName evidence="7">6PGL</shortName>
        <ecNumber evidence="5 7">3.1.1.31</ecNumber>
    </recommendedName>
</protein>
<comment type="pathway">
    <text evidence="3 7">Carbohydrate degradation; pentose phosphate pathway; D-ribulose 5-phosphate from D-glucose 6-phosphate (oxidative stage): step 2/3.</text>
</comment>
<dbReference type="InterPro" id="IPR039104">
    <property type="entry name" value="6PGL"/>
</dbReference>
<evidence type="ECO:0000256" key="1">
    <source>
        <dbReference type="ARBA" id="ARBA00000832"/>
    </source>
</evidence>
<dbReference type="PANTHER" id="PTHR11054:SF0">
    <property type="entry name" value="6-PHOSPHOGLUCONOLACTONASE"/>
    <property type="match status" value="1"/>
</dbReference>
<dbReference type="AlphaFoldDB" id="A0A7T6APA9"/>
<reference evidence="9 10" key="1">
    <citation type="submission" date="2020-05" db="EMBL/GenBank/DDBJ databases">
        <title>Complete genome of Desulfobulbus oligotrophicus.</title>
        <authorList>
            <person name="Podar M."/>
        </authorList>
    </citation>
    <scope>NUCLEOTIDE SEQUENCE [LARGE SCALE GENOMIC DNA]</scope>
    <source>
        <strain evidence="9 10">Prop6</strain>
    </source>
</reference>
<keyword evidence="7 9" id="KW-0378">Hydrolase</keyword>
<evidence type="ECO:0000313" key="9">
    <source>
        <dbReference type="EMBL" id="QQG64521.1"/>
    </source>
</evidence>
<proteinExistence type="inferred from homology"/>
<dbReference type="UniPathway" id="UPA00115">
    <property type="reaction ID" value="UER00409"/>
</dbReference>
<dbReference type="Gene3D" id="3.40.50.1360">
    <property type="match status" value="1"/>
</dbReference>
<evidence type="ECO:0000256" key="7">
    <source>
        <dbReference type="RuleBase" id="RU365095"/>
    </source>
</evidence>
<dbReference type="NCBIfam" id="TIGR01198">
    <property type="entry name" value="pgl"/>
    <property type="match status" value="1"/>
</dbReference>
<evidence type="ECO:0000256" key="2">
    <source>
        <dbReference type="ARBA" id="ARBA00002681"/>
    </source>
</evidence>
<organism evidence="9 10">
    <name type="scientific">Desulfobulbus oligotrophicus</name>
    <dbReference type="NCBI Taxonomy" id="1909699"/>
    <lineage>
        <taxon>Bacteria</taxon>
        <taxon>Pseudomonadati</taxon>
        <taxon>Thermodesulfobacteriota</taxon>
        <taxon>Desulfobulbia</taxon>
        <taxon>Desulfobulbales</taxon>
        <taxon>Desulfobulbaceae</taxon>
        <taxon>Desulfobulbus</taxon>
    </lineage>
</organism>